<evidence type="ECO:0000256" key="5">
    <source>
        <dbReference type="SAM" id="MobiDB-lite"/>
    </source>
</evidence>
<dbReference type="PANTHER" id="PTHR24206">
    <property type="entry name" value="OS06G0237300 PROTEIN"/>
    <property type="match status" value="1"/>
</dbReference>
<proteinExistence type="predicted"/>
<dbReference type="AlphaFoldDB" id="A0A8K0C8A8"/>
<evidence type="ECO:0000256" key="1">
    <source>
        <dbReference type="ARBA" id="ARBA00022723"/>
    </source>
</evidence>
<feature type="region of interest" description="Disordered" evidence="5">
    <location>
        <begin position="922"/>
        <end position="955"/>
    </location>
</feature>
<dbReference type="CDD" id="cd09358">
    <property type="entry name" value="LIM_Mical_like"/>
    <property type="match status" value="1"/>
</dbReference>
<feature type="region of interest" description="Disordered" evidence="5">
    <location>
        <begin position="742"/>
        <end position="772"/>
    </location>
</feature>
<keyword evidence="2 4" id="KW-0862">Zinc</keyword>
<feature type="compositionally biased region" description="Basic and acidic residues" evidence="5">
    <location>
        <begin position="943"/>
        <end position="955"/>
    </location>
</feature>
<evidence type="ECO:0000313" key="8">
    <source>
        <dbReference type="Proteomes" id="UP000801492"/>
    </source>
</evidence>
<feature type="compositionally biased region" description="Basic and acidic residues" evidence="5">
    <location>
        <begin position="922"/>
        <end position="936"/>
    </location>
</feature>
<feature type="compositionally biased region" description="Polar residues" evidence="5">
    <location>
        <begin position="478"/>
        <end position="490"/>
    </location>
</feature>
<feature type="domain" description="LIM zinc-binding" evidence="6">
    <location>
        <begin position="543"/>
        <end position="603"/>
    </location>
</feature>
<comment type="caution">
    <text evidence="7">The sequence shown here is derived from an EMBL/GenBank/DDBJ whole genome shotgun (WGS) entry which is preliminary data.</text>
</comment>
<dbReference type="PROSITE" id="PS00478">
    <property type="entry name" value="LIM_DOMAIN_1"/>
    <property type="match status" value="2"/>
</dbReference>
<keyword evidence="8" id="KW-1185">Reference proteome</keyword>
<feature type="domain" description="LIM zinc-binding" evidence="6">
    <location>
        <begin position="1131"/>
        <end position="1191"/>
    </location>
</feature>
<dbReference type="CDD" id="cd09445">
    <property type="entry name" value="LIM_Mical_like_2"/>
    <property type="match status" value="1"/>
</dbReference>
<keyword evidence="3 4" id="KW-0440">LIM domain</keyword>
<evidence type="ECO:0000259" key="6">
    <source>
        <dbReference type="PROSITE" id="PS50023"/>
    </source>
</evidence>
<feature type="region of interest" description="Disordered" evidence="5">
    <location>
        <begin position="861"/>
        <end position="881"/>
    </location>
</feature>
<accession>A0A8K0C8A8</accession>
<dbReference type="Gene3D" id="2.10.110.10">
    <property type="entry name" value="Cysteine Rich Protein"/>
    <property type="match status" value="2"/>
</dbReference>
<dbReference type="PROSITE" id="PS50023">
    <property type="entry name" value="LIM_DOMAIN_2"/>
    <property type="match status" value="2"/>
</dbReference>
<dbReference type="SUPFAM" id="SSF57716">
    <property type="entry name" value="Glucocorticoid receptor-like (DNA-binding domain)"/>
    <property type="match status" value="4"/>
</dbReference>
<feature type="compositionally biased region" description="Polar residues" evidence="5">
    <location>
        <begin position="236"/>
        <end position="249"/>
    </location>
</feature>
<dbReference type="GO" id="GO:0046872">
    <property type="term" value="F:metal ion binding"/>
    <property type="evidence" value="ECO:0007669"/>
    <property type="project" value="UniProtKB-KW"/>
</dbReference>
<name>A0A8K0C8A8_IGNLU</name>
<evidence type="ECO:0000256" key="3">
    <source>
        <dbReference type="ARBA" id="ARBA00023038"/>
    </source>
</evidence>
<feature type="region of interest" description="Disordered" evidence="5">
    <location>
        <begin position="365"/>
        <end position="402"/>
    </location>
</feature>
<sequence length="1214" mass="139006">MAETVKKSRIVSEADENLEESLLEEFNLRLKKCMSRDDLQSEEDIIDTTETHVYENVEIIKSNGATSPIINHQFVQNGIATQEFLENERENYDVNGCNHNITSNGHQENEKSCDEVENFENLEVVDSCNSNLEKIDCEINTIKTDTNLDQSLSETPDIETIDSKPSLNLPTTCLIDASESLDSENLDVKSVKDRMFLSTDDASCLLFTQTVTSPMLTPSEENIDFLKGFRRESSQYTLSDNTNSSNSPKSEPKVEDECVENNIATKTIDSVIDVPSEELPIVTDKPKNEIIYENMEFLREQGYENSKTNETPTAVENSEQPPMEVYENNVVNIKEETSKFIETEIYYTESSNNVENQEVLSDLKDEHATENDNSSIEQIEKKEEIPNELSTNENENSELPDEIPVDNVKQLKSHFMKNESSEPVKSPRIETTDELDELKSLNIMKQISKFENTSDKTEELTTICSNISVSTITESRFVETTTEMHSSGETSLKKKKSKKSKNQHEKENISVKSSFSKFDSLQKKNALNSSSPDQDNLSGGDAMNCKKCGRPVFQMEKIIAERCIYHRNCFRCVECGKQLLVDNFETHEGTLYCKPHFRALFTPKAVEEDTPVKPRKHELIIRENQPAELPPDVARASDKPDLGLEELHSLNVKERFQVFENAKQTTDNQIEKNTVKMERSPSILSKLARFQAKGMNVGVTDDALNGVPVEVSSSEEEEEEEEIEGEDADLVRAKRVQKEKPFHFSQMNDVKSKWEQGNHLQNRDERREERKQEIQNIRSRLFMGKQGKMKEAYQQAILESESASNLKKEVALEASDTRSIKDKFEKGEVANNELRHKENEDMSVFESGISKKSRTIFQELDASGGKAPKVSPTSPPKLGNAVRSGREAYLAKQASEDTVRSSDQVDEITIRTSDIQDRFKFFETYKEPQQKRKEFRMTPPREGQNKSESPEREVYIDPDIVRAEDFIEDSVVAKTTHTATKMLNKFRQMEENLQKGQEPQGPKPLKRFTPPREPIRRESTSEEESGSEESEDEVDNYSRMPERDLLEAQKAARAKQLRAKFERWEESEVEVRRDSNQVNIVEEFGDEQSQIETAKSLRAKFESLKETTNNQRPSSRVKVNRFVDVVSNNSVTCESCRLRVYPLEMITVHGHVFHRNCFRCKECNAVLRMDSYSYNQGLLYCTTHFKRLFISKGNYDTAFGLEQHKEKWNVTTVA</sequence>
<organism evidence="7 8">
    <name type="scientific">Ignelater luminosus</name>
    <name type="common">Cucubano</name>
    <name type="synonym">Pyrophorus luminosus</name>
    <dbReference type="NCBI Taxonomy" id="2038154"/>
    <lineage>
        <taxon>Eukaryota</taxon>
        <taxon>Metazoa</taxon>
        <taxon>Ecdysozoa</taxon>
        <taxon>Arthropoda</taxon>
        <taxon>Hexapoda</taxon>
        <taxon>Insecta</taxon>
        <taxon>Pterygota</taxon>
        <taxon>Neoptera</taxon>
        <taxon>Endopterygota</taxon>
        <taxon>Coleoptera</taxon>
        <taxon>Polyphaga</taxon>
        <taxon>Elateriformia</taxon>
        <taxon>Elateroidea</taxon>
        <taxon>Elateridae</taxon>
        <taxon>Agrypninae</taxon>
        <taxon>Pyrophorini</taxon>
        <taxon>Ignelater</taxon>
    </lineage>
</organism>
<evidence type="ECO:0000256" key="4">
    <source>
        <dbReference type="PROSITE-ProRule" id="PRU00125"/>
    </source>
</evidence>
<protein>
    <recommendedName>
        <fullName evidence="6">LIM zinc-binding domain-containing protein</fullName>
    </recommendedName>
</protein>
<dbReference type="EMBL" id="VTPC01090587">
    <property type="protein sequence ID" value="KAF2882830.1"/>
    <property type="molecule type" value="Genomic_DNA"/>
</dbReference>
<feature type="region of interest" description="Disordered" evidence="5">
    <location>
        <begin position="992"/>
        <end position="1038"/>
    </location>
</feature>
<dbReference type="SMART" id="SM00132">
    <property type="entry name" value="LIM"/>
    <property type="match status" value="2"/>
</dbReference>
<feature type="compositionally biased region" description="Acidic residues" evidence="5">
    <location>
        <begin position="1021"/>
        <end position="1035"/>
    </location>
</feature>
<dbReference type="OrthoDB" id="25654at2759"/>
<dbReference type="Pfam" id="PF00412">
    <property type="entry name" value="LIM"/>
    <property type="match status" value="2"/>
</dbReference>
<feature type="region of interest" description="Disordered" evidence="5">
    <location>
        <begin position="478"/>
        <end position="511"/>
    </location>
</feature>
<dbReference type="InterPro" id="IPR001781">
    <property type="entry name" value="Znf_LIM"/>
</dbReference>
<dbReference type="Proteomes" id="UP000801492">
    <property type="component" value="Unassembled WGS sequence"/>
</dbReference>
<feature type="region of interest" description="Disordered" evidence="5">
    <location>
        <begin position="236"/>
        <end position="256"/>
    </location>
</feature>
<keyword evidence="1 4" id="KW-0479">Metal-binding</keyword>
<gene>
    <name evidence="7" type="ORF">ILUMI_23342</name>
</gene>
<feature type="compositionally biased region" description="Basic and acidic residues" evidence="5">
    <location>
        <begin position="750"/>
        <end position="772"/>
    </location>
</feature>
<evidence type="ECO:0000256" key="2">
    <source>
        <dbReference type="ARBA" id="ARBA00022833"/>
    </source>
</evidence>
<reference evidence="7" key="1">
    <citation type="submission" date="2019-08" db="EMBL/GenBank/DDBJ databases">
        <title>The genome of the North American firefly Photinus pyralis.</title>
        <authorList>
            <consortium name="Photinus pyralis genome working group"/>
            <person name="Fallon T.R."/>
            <person name="Sander Lower S.E."/>
            <person name="Weng J.-K."/>
        </authorList>
    </citation>
    <scope>NUCLEOTIDE SEQUENCE</scope>
    <source>
        <strain evidence="7">TRF0915ILg1</strain>
        <tissue evidence="7">Whole body</tissue>
    </source>
</reference>
<evidence type="ECO:0000313" key="7">
    <source>
        <dbReference type="EMBL" id="KAF2882830.1"/>
    </source>
</evidence>